<feature type="compositionally biased region" description="Polar residues" evidence="2">
    <location>
        <begin position="148"/>
        <end position="165"/>
    </location>
</feature>
<reference evidence="4 5" key="1">
    <citation type="journal article" date="2017" name="Genome Biol.">
        <title>New reference genome sequences of hot pepper reveal the massive evolution of plant disease-resistance genes by retroduplication.</title>
        <authorList>
            <person name="Kim S."/>
            <person name="Park J."/>
            <person name="Yeom S.I."/>
            <person name="Kim Y.M."/>
            <person name="Seo E."/>
            <person name="Kim K.T."/>
            <person name="Kim M.S."/>
            <person name="Lee J.M."/>
            <person name="Cheong K."/>
            <person name="Shin H.S."/>
            <person name="Kim S.B."/>
            <person name="Han K."/>
            <person name="Lee J."/>
            <person name="Park M."/>
            <person name="Lee H.A."/>
            <person name="Lee H.Y."/>
            <person name="Lee Y."/>
            <person name="Oh S."/>
            <person name="Lee J.H."/>
            <person name="Choi E."/>
            <person name="Choi E."/>
            <person name="Lee S.E."/>
            <person name="Jeon J."/>
            <person name="Kim H."/>
            <person name="Choi G."/>
            <person name="Song H."/>
            <person name="Lee J."/>
            <person name="Lee S.C."/>
            <person name="Kwon J.K."/>
            <person name="Lee H.Y."/>
            <person name="Koo N."/>
            <person name="Hong Y."/>
            <person name="Kim R.W."/>
            <person name="Kang W.H."/>
            <person name="Huh J.H."/>
            <person name="Kang B.C."/>
            <person name="Yang T.J."/>
            <person name="Lee Y.H."/>
            <person name="Bennetzen J.L."/>
            <person name="Choi D."/>
        </authorList>
    </citation>
    <scope>NUCLEOTIDE SEQUENCE [LARGE SCALE GENOMIC DNA]</scope>
    <source>
        <strain evidence="5">cv. PBC81</strain>
    </source>
</reference>
<dbReference type="OrthoDB" id="1303570at2759"/>
<dbReference type="EMBL" id="MLFT02000001">
    <property type="protein sequence ID" value="PHT59445.1"/>
    <property type="molecule type" value="Genomic_DNA"/>
</dbReference>
<name>A0A2G2XPM4_CAPBA</name>
<evidence type="ECO:0000256" key="1">
    <source>
        <dbReference type="ARBA" id="ARBA00008690"/>
    </source>
</evidence>
<dbReference type="Proteomes" id="UP000224567">
    <property type="component" value="Unassembled WGS sequence"/>
</dbReference>
<evidence type="ECO:0000259" key="3">
    <source>
        <dbReference type="Pfam" id="PF11250"/>
    </source>
</evidence>
<sequence length="515" mass="57502">MSTIRMEEVATQLSKPPTPPLSKTNIVKQGIVSILGSDSQRGKSSATSIRRTFSADMSSKQWLAQNGFFSPIKKIASSKDLVGSSADHSSSDEEEDELKRKKTSFDVWSSILSQKKDDGEISNVQTPYIHPLVKRSLSEKSLEICTENLGSENGSDGFSSYTPSENGDIDEDKDDQQQQQYCSRSIEELRVVKYKYSKRSSSFPPPIPSLARGDNNKPSLHMQSRRKDGRLILEAVPIPSRNLFQAHRHDGRLLLTFVDNSTSTLSSELEMGDYGEEFDQVLDDIDDHTPRFDYKSDDCPELEENGMIAKKQKPKSSSGVINMKTSALMMKLLDSPVEIREKSIQYPTATKFPNFALELEGHFGVGNKNLVKWSKKFNKVLNVSGSVGSTELTKELNQITSVPQSLPTQLTPMTAASFNPCEYFRRKNPTIASIVNTPTIAKKCNNYTTKQVVLASNSTSPNAKGTTKVAAYEQHDLMLMRGNEVNMNYLVPLQRGCKETRRSFLIWEPYCIATS</sequence>
<protein>
    <recommendedName>
        <fullName evidence="3">FAF domain-containing protein</fullName>
    </recommendedName>
</protein>
<feature type="region of interest" description="Disordered" evidence="2">
    <location>
        <begin position="1"/>
        <end position="24"/>
    </location>
</feature>
<proteinExistence type="inferred from homology"/>
<feature type="compositionally biased region" description="Polar residues" evidence="2">
    <location>
        <begin position="11"/>
        <end position="24"/>
    </location>
</feature>
<evidence type="ECO:0000313" key="4">
    <source>
        <dbReference type="EMBL" id="PHT59445.1"/>
    </source>
</evidence>
<dbReference type="Pfam" id="PF11250">
    <property type="entry name" value="FAF"/>
    <property type="match status" value="1"/>
</dbReference>
<dbReference type="STRING" id="33114.A0A2G2XPM4"/>
<gene>
    <name evidence="4" type="ORF">CQW23_01808</name>
</gene>
<reference evidence="5" key="2">
    <citation type="journal article" date="2017" name="J. Anim. Genet.">
        <title>Multiple reference genome sequences of hot pepper reveal the massive evolution of plant disease resistance genes by retroduplication.</title>
        <authorList>
            <person name="Kim S."/>
            <person name="Park J."/>
            <person name="Yeom S.-I."/>
            <person name="Kim Y.-M."/>
            <person name="Seo E."/>
            <person name="Kim K.-T."/>
            <person name="Kim M.-S."/>
            <person name="Lee J.M."/>
            <person name="Cheong K."/>
            <person name="Shin H.-S."/>
            <person name="Kim S.-B."/>
            <person name="Han K."/>
            <person name="Lee J."/>
            <person name="Park M."/>
            <person name="Lee H.-A."/>
            <person name="Lee H.-Y."/>
            <person name="Lee Y."/>
            <person name="Oh S."/>
            <person name="Lee J.H."/>
            <person name="Choi E."/>
            <person name="Choi E."/>
            <person name="Lee S.E."/>
            <person name="Jeon J."/>
            <person name="Kim H."/>
            <person name="Choi G."/>
            <person name="Song H."/>
            <person name="Lee J."/>
            <person name="Lee S.-C."/>
            <person name="Kwon J.-K."/>
            <person name="Lee H.-Y."/>
            <person name="Koo N."/>
            <person name="Hong Y."/>
            <person name="Kim R.W."/>
            <person name="Kang W.-H."/>
            <person name="Huh J.H."/>
            <person name="Kang B.-C."/>
            <person name="Yang T.-J."/>
            <person name="Lee Y.-H."/>
            <person name="Bennetzen J.L."/>
            <person name="Choi D."/>
        </authorList>
    </citation>
    <scope>NUCLEOTIDE SEQUENCE [LARGE SCALE GENOMIC DNA]</scope>
    <source>
        <strain evidence="5">cv. PBC81</strain>
    </source>
</reference>
<evidence type="ECO:0000313" key="5">
    <source>
        <dbReference type="Proteomes" id="UP000224567"/>
    </source>
</evidence>
<accession>A0A2G2XPM4</accession>
<comment type="caution">
    <text evidence="4">The sequence shown here is derived from an EMBL/GenBank/DDBJ whole genome shotgun (WGS) entry which is preliminary data.</text>
</comment>
<feature type="region of interest" description="Disordered" evidence="2">
    <location>
        <begin position="199"/>
        <end position="223"/>
    </location>
</feature>
<feature type="region of interest" description="Disordered" evidence="2">
    <location>
        <begin position="148"/>
        <end position="180"/>
    </location>
</feature>
<comment type="similarity">
    <text evidence="1">Belongs to the fantastic four family.</text>
</comment>
<dbReference type="PANTHER" id="PTHR33155:SF3">
    <property type="entry name" value="PROTEIN FAF-LIKE, CHLOROPLASTIC"/>
    <property type="match status" value="1"/>
</dbReference>
<organism evidence="4 5">
    <name type="scientific">Capsicum baccatum</name>
    <name type="common">Peruvian pepper</name>
    <dbReference type="NCBI Taxonomy" id="33114"/>
    <lineage>
        <taxon>Eukaryota</taxon>
        <taxon>Viridiplantae</taxon>
        <taxon>Streptophyta</taxon>
        <taxon>Embryophyta</taxon>
        <taxon>Tracheophyta</taxon>
        <taxon>Spermatophyta</taxon>
        <taxon>Magnoliopsida</taxon>
        <taxon>eudicotyledons</taxon>
        <taxon>Gunneridae</taxon>
        <taxon>Pentapetalae</taxon>
        <taxon>asterids</taxon>
        <taxon>lamiids</taxon>
        <taxon>Solanales</taxon>
        <taxon>Solanaceae</taxon>
        <taxon>Solanoideae</taxon>
        <taxon>Capsiceae</taxon>
        <taxon>Capsicum</taxon>
    </lineage>
</organism>
<dbReference type="InterPro" id="IPR021410">
    <property type="entry name" value="FAF"/>
</dbReference>
<feature type="domain" description="FAF" evidence="3">
    <location>
        <begin position="202"/>
        <end position="257"/>
    </location>
</feature>
<dbReference type="PANTHER" id="PTHR33155">
    <property type="entry name" value="FANTASTIC FOUR-LIKE PROTEIN (DUF3049)"/>
    <property type="match status" value="1"/>
</dbReference>
<dbReference type="AlphaFoldDB" id="A0A2G2XPM4"/>
<keyword evidence="5" id="KW-1185">Reference proteome</keyword>
<evidence type="ECO:0000256" key="2">
    <source>
        <dbReference type="SAM" id="MobiDB-lite"/>
    </source>
</evidence>
<dbReference type="InterPro" id="IPR046431">
    <property type="entry name" value="FAF_dom"/>
</dbReference>